<evidence type="ECO:0000313" key="2">
    <source>
        <dbReference type="Proteomes" id="UP000239001"/>
    </source>
</evidence>
<dbReference type="Proteomes" id="UP000239001">
    <property type="component" value="Unassembled WGS sequence"/>
</dbReference>
<reference evidence="1 2" key="2">
    <citation type="submission" date="2018-03" db="EMBL/GenBank/DDBJ databases">
        <authorList>
            <person name="Keele B.F."/>
        </authorList>
    </citation>
    <scope>NUCLEOTIDE SEQUENCE [LARGE SCALE GENOMIC DNA]</scope>
    <source>
        <strain evidence="1 2">CCALA 016</strain>
    </source>
</reference>
<protein>
    <submittedName>
        <fullName evidence="1">Uncharacterized protein</fullName>
    </submittedName>
</protein>
<dbReference type="OrthoDB" id="276747at2"/>
<gene>
    <name evidence="1" type="ORF">C7H19_02840</name>
</gene>
<accession>A0A2T1M2M6</accession>
<comment type="caution">
    <text evidence="1">The sequence shown here is derived from an EMBL/GenBank/DDBJ whole genome shotgun (WGS) entry which is preliminary data.</text>
</comment>
<sequence length="161" mass="18252">MNSEQDDKDGELLKDVLAGRTFTLADFIAKEGGDFLKGESPVPKLLQVKTELNLLIKENVSDSLGALKATLQDLVEENELQIAKNLDKPLMALVEMLESLINNTNLFYEFVKRVDIKWGQIYGKRPHFQSPGQPPHPDDDYTHESVRQKLDDFLTILKAQQ</sequence>
<dbReference type="AlphaFoldDB" id="A0A2T1M2M6"/>
<evidence type="ECO:0000313" key="1">
    <source>
        <dbReference type="EMBL" id="PSF39006.1"/>
    </source>
</evidence>
<dbReference type="RefSeq" id="WP_106455372.1">
    <property type="nucleotide sequence ID" value="NZ_PXOH01000002.1"/>
</dbReference>
<name>A0A2T1M2M6_9CHRO</name>
<organism evidence="1 2">
    <name type="scientific">Aphanothece hegewaldii CCALA 016</name>
    <dbReference type="NCBI Taxonomy" id="2107694"/>
    <lineage>
        <taxon>Bacteria</taxon>
        <taxon>Bacillati</taxon>
        <taxon>Cyanobacteriota</taxon>
        <taxon>Cyanophyceae</taxon>
        <taxon>Oscillatoriophycideae</taxon>
        <taxon>Chroococcales</taxon>
        <taxon>Aphanothecaceae</taxon>
        <taxon>Aphanothece</taxon>
    </lineage>
</organism>
<dbReference type="EMBL" id="PXOH01000002">
    <property type="protein sequence ID" value="PSF39006.1"/>
    <property type="molecule type" value="Genomic_DNA"/>
</dbReference>
<keyword evidence="2" id="KW-1185">Reference proteome</keyword>
<proteinExistence type="predicted"/>
<reference evidence="1 2" key="1">
    <citation type="submission" date="2018-03" db="EMBL/GenBank/DDBJ databases">
        <title>The ancient ancestry and fast evolution of plastids.</title>
        <authorList>
            <person name="Moore K.R."/>
            <person name="Magnabosco C."/>
            <person name="Momper L."/>
            <person name="Gold D.A."/>
            <person name="Bosak T."/>
            <person name="Fournier G.P."/>
        </authorList>
    </citation>
    <scope>NUCLEOTIDE SEQUENCE [LARGE SCALE GENOMIC DNA]</scope>
    <source>
        <strain evidence="1 2">CCALA 016</strain>
    </source>
</reference>